<dbReference type="Pfam" id="PF01790">
    <property type="entry name" value="LGT"/>
    <property type="match status" value="1"/>
</dbReference>
<evidence type="ECO:0000256" key="4">
    <source>
        <dbReference type="ARBA" id="ARBA00023284"/>
    </source>
</evidence>
<dbReference type="InterPro" id="IPR036249">
    <property type="entry name" value="Thioredoxin-like_sf"/>
</dbReference>
<dbReference type="PANTHER" id="PTHR42852:SF6">
    <property type="entry name" value="THIOL:DISULFIDE INTERCHANGE PROTEIN DSBE"/>
    <property type="match status" value="1"/>
</dbReference>
<feature type="transmembrane region" description="Helical" evidence="5">
    <location>
        <begin position="43"/>
        <end position="61"/>
    </location>
</feature>
<dbReference type="GO" id="GO:0016853">
    <property type="term" value="F:isomerase activity"/>
    <property type="evidence" value="ECO:0007669"/>
    <property type="project" value="UniProtKB-KW"/>
</dbReference>
<evidence type="ECO:0000313" key="7">
    <source>
        <dbReference type="EMBL" id="TCS38023.1"/>
    </source>
</evidence>
<dbReference type="InterPro" id="IPR050553">
    <property type="entry name" value="Thioredoxin_ResA/DsbE_sf"/>
</dbReference>
<keyword evidence="2" id="KW-0201">Cytochrome c-type biogenesis</keyword>
<gene>
    <name evidence="7" type="ORF">EDC30_103315</name>
</gene>
<dbReference type="Pfam" id="PF08534">
    <property type="entry name" value="Redoxin"/>
    <property type="match status" value="1"/>
</dbReference>
<evidence type="ECO:0000313" key="8">
    <source>
        <dbReference type="Proteomes" id="UP000295382"/>
    </source>
</evidence>
<keyword evidence="7" id="KW-0413">Isomerase</keyword>
<dbReference type="Gene3D" id="3.40.30.10">
    <property type="entry name" value="Glutaredoxin"/>
    <property type="match status" value="1"/>
</dbReference>
<keyword evidence="5" id="KW-1133">Transmembrane helix</keyword>
<evidence type="ECO:0000256" key="3">
    <source>
        <dbReference type="ARBA" id="ARBA00023157"/>
    </source>
</evidence>
<protein>
    <submittedName>
        <fullName evidence="7">Thiol-disulfide isomerase/thioredoxin</fullName>
    </submittedName>
</protein>
<accession>A0A4R3HZA2</accession>
<dbReference type="InterPro" id="IPR013766">
    <property type="entry name" value="Thioredoxin_domain"/>
</dbReference>
<evidence type="ECO:0000259" key="6">
    <source>
        <dbReference type="PROSITE" id="PS51352"/>
    </source>
</evidence>
<keyword evidence="5" id="KW-0812">Transmembrane</keyword>
<feature type="domain" description="Thioredoxin" evidence="6">
    <location>
        <begin position="131"/>
        <end position="268"/>
    </location>
</feature>
<dbReference type="PROSITE" id="PS00194">
    <property type="entry name" value="THIOREDOXIN_1"/>
    <property type="match status" value="1"/>
</dbReference>
<feature type="transmembrane region" description="Helical" evidence="5">
    <location>
        <begin position="81"/>
        <end position="100"/>
    </location>
</feature>
<keyword evidence="4" id="KW-0676">Redox-active center</keyword>
<comment type="subcellular location">
    <subcellularLocation>
        <location evidence="1">Cell envelope</location>
    </subcellularLocation>
</comment>
<dbReference type="GO" id="GO:0005886">
    <property type="term" value="C:plasma membrane"/>
    <property type="evidence" value="ECO:0007669"/>
    <property type="project" value="InterPro"/>
</dbReference>
<sequence>MGTINLGPFAISLWLILLTIAMFSSLAVGRLTARSWKVDIEPILWTLLIAAVIGARIVFVARYFDGYKAAPWSIMDIRDGGFSKSAGMMLLIALGAWFAWRRKEARKPLVLAVGTGIVVWYLGMTALIGRDTGQVKLPQVELVHLDGGTFQLQSLAGKPMVVNLWASWCPPCRHEMPVLRDGQAQYRDIVFVFVNQGEAADVVQQYLKAAQLSLDNVLLDSKLQVGRQTASMALPTTLFFNEQGILVERRVGELSAATLAQRIESLRKPGRP</sequence>
<dbReference type="CDD" id="cd02966">
    <property type="entry name" value="TlpA_like_family"/>
    <property type="match status" value="1"/>
</dbReference>
<dbReference type="InterPro" id="IPR013740">
    <property type="entry name" value="Redoxin"/>
</dbReference>
<dbReference type="RefSeq" id="WP_132258104.1">
    <property type="nucleotide sequence ID" value="NZ_SLZQ01000003.1"/>
</dbReference>
<dbReference type="InterPro" id="IPR001640">
    <property type="entry name" value="Lgt"/>
</dbReference>
<dbReference type="OrthoDB" id="9811352at2"/>
<dbReference type="InterPro" id="IPR017937">
    <property type="entry name" value="Thioredoxin_CS"/>
</dbReference>
<keyword evidence="8" id="KW-1185">Reference proteome</keyword>
<evidence type="ECO:0000256" key="5">
    <source>
        <dbReference type="SAM" id="Phobius"/>
    </source>
</evidence>
<dbReference type="SUPFAM" id="SSF52833">
    <property type="entry name" value="Thioredoxin-like"/>
    <property type="match status" value="1"/>
</dbReference>
<feature type="transmembrane region" description="Helical" evidence="5">
    <location>
        <begin position="6"/>
        <end position="31"/>
    </location>
</feature>
<evidence type="ECO:0000256" key="1">
    <source>
        <dbReference type="ARBA" id="ARBA00004196"/>
    </source>
</evidence>
<organism evidence="7 8">
    <name type="scientific">Paucimonas lemoignei</name>
    <name type="common">Pseudomonas lemoignei</name>
    <dbReference type="NCBI Taxonomy" id="29443"/>
    <lineage>
        <taxon>Bacteria</taxon>
        <taxon>Pseudomonadati</taxon>
        <taxon>Pseudomonadota</taxon>
        <taxon>Betaproteobacteria</taxon>
        <taxon>Burkholderiales</taxon>
        <taxon>Burkholderiaceae</taxon>
        <taxon>Paucimonas</taxon>
    </lineage>
</organism>
<comment type="caution">
    <text evidence="7">The sequence shown here is derived from an EMBL/GenBank/DDBJ whole genome shotgun (WGS) entry which is preliminary data.</text>
</comment>
<dbReference type="GO" id="GO:0008961">
    <property type="term" value="F:phosphatidylglycerol-prolipoprotein diacylglyceryl transferase activity"/>
    <property type="evidence" value="ECO:0007669"/>
    <property type="project" value="InterPro"/>
</dbReference>
<dbReference type="GO" id="GO:0042158">
    <property type="term" value="P:lipoprotein biosynthetic process"/>
    <property type="evidence" value="ECO:0007669"/>
    <property type="project" value="InterPro"/>
</dbReference>
<dbReference type="GO" id="GO:0030313">
    <property type="term" value="C:cell envelope"/>
    <property type="evidence" value="ECO:0007669"/>
    <property type="project" value="UniProtKB-SubCell"/>
</dbReference>
<reference evidence="7 8" key="1">
    <citation type="submission" date="2019-03" db="EMBL/GenBank/DDBJ databases">
        <title>Genomic Encyclopedia of Type Strains, Phase IV (KMG-IV): sequencing the most valuable type-strain genomes for metagenomic binning, comparative biology and taxonomic classification.</title>
        <authorList>
            <person name="Goeker M."/>
        </authorList>
    </citation>
    <scope>NUCLEOTIDE SEQUENCE [LARGE SCALE GENOMIC DNA]</scope>
    <source>
        <strain evidence="7 8">DSM 7445</strain>
    </source>
</reference>
<keyword evidence="5" id="KW-0472">Membrane</keyword>
<evidence type="ECO:0000256" key="2">
    <source>
        <dbReference type="ARBA" id="ARBA00022748"/>
    </source>
</evidence>
<dbReference type="GO" id="GO:0017004">
    <property type="term" value="P:cytochrome complex assembly"/>
    <property type="evidence" value="ECO:0007669"/>
    <property type="project" value="UniProtKB-KW"/>
</dbReference>
<dbReference type="GO" id="GO:0015036">
    <property type="term" value="F:disulfide oxidoreductase activity"/>
    <property type="evidence" value="ECO:0007669"/>
    <property type="project" value="UniProtKB-ARBA"/>
</dbReference>
<proteinExistence type="predicted"/>
<dbReference type="AlphaFoldDB" id="A0A4R3HZA2"/>
<keyword evidence="3" id="KW-1015">Disulfide bond</keyword>
<dbReference type="EMBL" id="SLZQ01000003">
    <property type="protein sequence ID" value="TCS38023.1"/>
    <property type="molecule type" value="Genomic_DNA"/>
</dbReference>
<dbReference type="Proteomes" id="UP000295382">
    <property type="component" value="Unassembled WGS sequence"/>
</dbReference>
<dbReference type="PROSITE" id="PS51352">
    <property type="entry name" value="THIOREDOXIN_2"/>
    <property type="match status" value="1"/>
</dbReference>
<dbReference type="PANTHER" id="PTHR42852">
    <property type="entry name" value="THIOL:DISULFIDE INTERCHANGE PROTEIN DSBE"/>
    <property type="match status" value="1"/>
</dbReference>
<name>A0A4R3HZA2_PAULE</name>
<feature type="transmembrane region" description="Helical" evidence="5">
    <location>
        <begin position="109"/>
        <end position="129"/>
    </location>
</feature>